<dbReference type="Proteomes" id="UP000265703">
    <property type="component" value="Unassembled WGS sequence"/>
</dbReference>
<dbReference type="OrthoDB" id="3010419at2759"/>
<sequence>MLKLNRDVLYLIFKELEDDIRTLYLCLLVNKTWCNTIIPILWKNPWKYYLKTEKEKLLLDVIISHLSDKSKNYLRSLEIQILETKPLFDYISYCKHLNLNEIIRIIDTVYPIIGKYIIKNEVFILFIDGNTKFTHLYIPLQFNYPIHLIPGAKFCFSEVKFLSCNSNINNDILIILIEICKSIKEMNLFIELSNNNYGIVKLIEVQKKIQNIRFITYSQNGDESFRIILENSLIKHVNTIQYFKMTKQPITKILSCFVNLKILELDGNRHDKTRNCLENLSLPYLQILKAKYISVQDLESLIKSTSGQLIEIKIEYPPHSNINNKRIIQAIYQNCPNLEYLQLFIRNSNILELEKLLINCQYLNGLYIHISNMTDVDRLFEIITKSSPANLFKFKFHSISSGLSKFKSESLKLFFDNWKNRHPILLQTIKVFISRNVNNLIEKYKASGIIKKYDNDFQDITFDEFEWIQKKSY</sequence>
<reference evidence="1 2" key="1">
    <citation type="submission" date="2018-06" db="EMBL/GenBank/DDBJ databases">
        <title>Comparative genomics reveals the genomic features of Rhizophagus irregularis, R. cerebriforme, R. diaphanum and Gigaspora rosea, and their symbiotic lifestyle signature.</title>
        <authorList>
            <person name="Morin E."/>
            <person name="San Clemente H."/>
            <person name="Chen E.C.H."/>
            <person name="De La Providencia I."/>
            <person name="Hainaut M."/>
            <person name="Kuo A."/>
            <person name="Kohler A."/>
            <person name="Murat C."/>
            <person name="Tang N."/>
            <person name="Roy S."/>
            <person name="Loubradou J."/>
            <person name="Henrissat B."/>
            <person name="Grigoriev I.V."/>
            <person name="Corradi N."/>
            <person name="Roux C."/>
            <person name="Martin F.M."/>
        </authorList>
    </citation>
    <scope>NUCLEOTIDE SEQUENCE [LARGE SCALE GENOMIC DNA]</scope>
    <source>
        <strain evidence="1 2">DAOM 227022</strain>
    </source>
</reference>
<gene>
    <name evidence="1" type="ORF">C1645_879876</name>
</gene>
<accession>A0A397SHY7</accession>
<protein>
    <recommendedName>
        <fullName evidence="3">F-box domain-containing protein</fullName>
    </recommendedName>
</protein>
<evidence type="ECO:0000313" key="1">
    <source>
        <dbReference type="EMBL" id="RIA84519.1"/>
    </source>
</evidence>
<comment type="caution">
    <text evidence="1">The sequence shown here is derived from an EMBL/GenBank/DDBJ whole genome shotgun (WGS) entry which is preliminary data.</text>
</comment>
<dbReference type="SUPFAM" id="SSF52047">
    <property type="entry name" value="RNI-like"/>
    <property type="match status" value="1"/>
</dbReference>
<evidence type="ECO:0008006" key="3">
    <source>
        <dbReference type="Google" id="ProtNLM"/>
    </source>
</evidence>
<dbReference type="InterPro" id="IPR032675">
    <property type="entry name" value="LRR_dom_sf"/>
</dbReference>
<organism evidence="1 2">
    <name type="scientific">Glomus cerebriforme</name>
    <dbReference type="NCBI Taxonomy" id="658196"/>
    <lineage>
        <taxon>Eukaryota</taxon>
        <taxon>Fungi</taxon>
        <taxon>Fungi incertae sedis</taxon>
        <taxon>Mucoromycota</taxon>
        <taxon>Glomeromycotina</taxon>
        <taxon>Glomeromycetes</taxon>
        <taxon>Glomerales</taxon>
        <taxon>Glomeraceae</taxon>
        <taxon>Glomus</taxon>
    </lineage>
</organism>
<dbReference type="Gene3D" id="3.80.10.10">
    <property type="entry name" value="Ribonuclease Inhibitor"/>
    <property type="match status" value="1"/>
</dbReference>
<proteinExistence type="predicted"/>
<evidence type="ECO:0000313" key="2">
    <source>
        <dbReference type="Proteomes" id="UP000265703"/>
    </source>
</evidence>
<name>A0A397SHY7_9GLOM</name>
<keyword evidence="2" id="KW-1185">Reference proteome</keyword>
<dbReference type="AlphaFoldDB" id="A0A397SHY7"/>
<dbReference type="EMBL" id="QKYT01000487">
    <property type="protein sequence ID" value="RIA84519.1"/>
    <property type="molecule type" value="Genomic_DNA"/>
</dbReference>